<organism evidence="1 2">
    <name type="scientific">Szabonella alba</name>
    <dbReference type="NCBI Taxonomy" id="2804194"/>
    <lineage>
        <taxon>Bacteria</taxon>
        <taxon>Pseudomonadati</taxon>
        <taxon>Pseudomonadota</taxon>
        <taxon>Alphaproteobacteria</taxon>
        <taxon>Rhodobacterales</taxon>
        <taxon>Paracoccaceae</taxon>
        <taxon>Szabonella</taxon>
    </lineage>
</organism>
<dbReference type="Proteomes" id="UP000648908">
    <property type="component" value="Unassembled WGS sequence"/>
</dbReference>
<accession>A0A8K0VDU3</accession>
<evidence type="ECO:0000313" key="2">
    <source>
        <dbReference type="Proteomes" id="UP000648908"/>
    </source>
</evidence>
<protein>
    <recommendedName>
        <fullName evidence="3">CopG family transcriptional regulator</fullName>
    </recommendedName>
</protein>
<dbReference type="AlphaFoldDB" id="A0A8K0VDU3"/>
<dbReference type="EMBL" id="JAESVN010000016">
    <property type="protein sequence ID" value="MBL4919281.1"/>
    <property type="molecule type" value="Genomic_DNA"/>
</dbReference>
<evidence type="ECO:0008006" key="3">
    <source>
        <dbReference type="Google" id="ProtNLM"/>
    </source>
</evidence>
<gene>
    <name evidence="1" type="ORF">JL811_18855</name>
</gene>
<dbReference type="RefSeq" id="WP_202690261.1">
    <property type="nucleotide sequence ID" value="NZ_JAESVN010000016.1"/>
</dbReference>
<name>A0A8K0VDU3_9RHOB</name>
<proteinExistence type="predicted"/>
<dbReference type="Gene3D" id="6.20.450.20">
    <property type="match status" value="1"/>
</dbReference>
<sequence length="130" mass="15058">MVSDVPDETWPPTELSEWANQQAKVVRDAATEGGLRFQAYLPPKLALWLLDRIEQGMFIDPSEAVFVLLDEARELEQHSDLRQELLKRRVLSAVDDPRPSIPAEEFMAKFEVTRRKLRPEPAVWLPKQEH</sequence>
<reference evidence="1" key="1">
    <citation type="submission" date="2021-01" db="EMBL/GenBank/DDBJ databases">
        <title>Tabrizicola alba sp. nov. a motile alkaliphilic bacterium isolated from a soda lake.</title>
        <authorList>
            <person name="Szuroczki S."/>
            <person name="Abbaszade G."/>
            <person name="Schumann P."/>
            <person name="Toth E."/>
        </authorList>
    </citation>
    <scope>NUCLEOTIDE SEQUENCE</scope>
    <source>
        <strain evidence="1">DMG-N-6</strain>
    </source>
</reference>
<comment type="caution">
    <text evidence="1">The sequence shown here is derived from an EMBL/GenBank/DDBJ whole genome shotgun (WGS) entry which is preliminary data.</text>
</comment>
<keyword evidence="2" id="KW-1185">Reference proteome</keyword>
<evidence type="ECO:0000313" key="1">
    <source>
        <dbReference type="EMBL" id="MBL4919281.1"/>
    </source>
</evidence>